<reference evidence="1 2" key="1">
    <citation type="submission" date="2019-07" db="EMBL/GenBank/DDBJ databases">
        <title>Whole genome shotgun sequence of Nocardia ninae NBRC 108245.</title>
        <authorList>
            <person name="Hosoyama A."/>
            <person name="Uohara A."/>
            <person name="Ohji S."/>
            <person name="Ichikawa N."/>
        </authorList>
    </citation>
    <scope>NUCLEOTIDE SEQUENCE [LARGE SCALE GENOMIC DNA]</scope>
    <source>
        <strain evidence="1 2">NBRC 108245</strain>
    </source>
</reference>
<evidence type="ECO:0000313" key="1">
    <source>
        <dbReference type="EMBL" id="GEM41862.1"/>
    </source>
</evidence>
<proteinExistence type="predicted"/>
<sequence length="89" mass="9266">MHPLRARALPFQGGFAGGAVVGFATGLTLYEAHSFAVGDIDGRQKHETHDCASLGSVVLDAVLMVRSLRTLTGMSLVVSCARPVSGLRG</sequence>
<comment type="caution">
    <text evidence="1">The sequence shown here is derived from an EMBL/GenBank/DDBJ whole genome shotgun (WGS) entry which is preliminary data.</text>
</comment>
<protein>
    <submittedName>
        <fullName evidence="1">Uncharacterized protein</fullName>
    </submittedName>
</protein>
<organism evidence="1 2">
    <name type="scientific">Nocardia ninae NBRC 108245</name>
    <dbReference type="NCBI Taxonomy" id="1210091"/>
    <lineage>
        <taxon>Bacteria</taxon>
        <taxon>Bacillati</taxon>
        <taxon>Actinomycetota</taxon>
        <taxon>Actinomycetes</taxon>
        <taxon>Mycobacteriales</taxon>
        <taxon>Nocardiaceae</taxon>
        <taxon>Nocardia</taxon>
    </lineage>
</organism>
<gene>
    <name evidence="1" type="ORF">NN4_63810</name>
</gene>
<dbReference type="Proteomes" id="UP000321424">
    <property type="component" value="Unassembled WGS sequence"/>
</dbReference>
<keyword evidence="2" id="KW-1185">Reference proteome</keyword>
<dbReference type="AlphaFoldDB" id="A0A511MMM5"/>
<name>A0A511MMM5_9NOCA</name>
<evidence type="ECO:0000313" key="2">
    <source>
        <dbReference type="Proteomes" id="UP000321424"/>
    </source>
</evidence>
<dbReference type="EMBL" id="BJXA01000058">
    <property type="protein sequence ID" value="GEM41862.1"/>
    <property type="molecule type" value="Genomic_DNA"/>
</dbReference>
<accession>A0A511MMM5</accession>